<feature type="region of interest" description="Disordered" evidence="1">
    <location>
        <begin position="87"/>
        <end position="106"/>
    </location>
</feature>
<dbReference type="EMBL" id="JANPWB010000016">
    <property type="protein sequence ID" value="KAJ1083673.1"/>
    <property type="molecule type" value="Genomic_DNA"/>
</dbReference>
<dbReference type="Proteomes" id="UP001066276">
    <property type="component" value="Chromosome 12"/>
</dbReference>
<gene>
    <name evidence="2" type="ORF">NDU88_003828</name>
</gene>
<evidence type="ECO:0000313" key="3">
    <source>
        <dbReference type="Proteomes" id="UP001066276"/>
    </source>
</evidence>
<evidence type="ECO:0000256" key="1">
    <source>
        <dbReference type="SAM" id="MobiDB-lite"/>
    </source>
</evidence>
<organism evidence="2 3">
    <name type="scientific">Pleurodeles waltl</name>
    <name type="common">Iberian ribbed newt</name>
    <dbReference type="NCBI Taxonomy" id="8319"/>
    <lineage>
        <taxon>Eukaryota</taxon>
        <taxon>Metazoa</taxon>
        <taxon>Chordata</taxon>
        <taxon>Craniata</taxon>
        <taxon>Vertebrata</taxon>
        <taxon>Euteleostomi</taxon>
        <taxon>Amphibia</taxon>
        <taxon>Batrachia</taxon>
        <taxon>Caudata</taxon>
        <taxon>Salamandroidea</taxon>
        <taxon>Salamandridae</taxon>
        <taxon>Pleurodelinae</taxon>
        <taxon>Pleurodeles</taxon>
    </lineage>
</organism>
<comment type="caution">
    <text evidence="2">The sequence shown here is derived from an EMBL/GenBank/DDBJ whole genome shotgun (WGS) entry which is preliminary data.</text>
</comment>
<dbReference type="AlphaFoldDB" id="A0AAV7L2X0"/>
<name>A0AAV7L2X0_PLEWA</name>
<protein>
    <submittedName>
        <fullName evidence="2">Uncharacterized protein</fullName>
    </submittedName>
</protein>
<accession>A0AAV7L2X0</accession>
<sequence>MRTVKVSARGHRRWKSASVINNAPVHSTESGTGRVLNVVKRFTRGSVTHVEWFIPGMGKARVLAFYIHVSHPARAWSAGDLCGPADREPHVPGLEAEPTLSEAGTV</sequence>
<keyword evidence="3" id="KW-1185">Reference proteome</keyword>
<reference evidence="2" key="1">
    <citation type="journal article" date="2022" name="bioRxiv">
        <title>Sequencing and chromosome-scale assembly of the giantPleurodeles waltlgenome.</title>
        <authorList>
            <person name="Brown T."/>
            <person name="Elewa A."/>
            <person name="Iarovenko S."/>
            <person name="Subramanian E."/>
            <person name="Araus A.J."/>
            <person name="Petzold A."/>
            <person name="Susuki M."/>
            <person name="Suzuki K.-i.T."/>
            <person name="Hayashi T."/>
            <person name="Toyoda A."/>
            <person name="Oliveira C."/>
            <person name="Osipova E."/>
            <person name="Leigh N.D."/>
            <person name="Simon A."/>
            <person name="Yun M.H."/>
        </authorList>
    </citation>
    <scope>NUCLEOTIDE SEQUENCE</scope>
    <source>
        <strain evidence="2">20211129_DDA</strain>
        <tissue evidence="2">Liver</tissue>
    </source>
</reference>
<proteinExistence type="predicted"/>
<evidence type="ECO:0000313" key="2">
    <source>
        <dbReference type="EMBL" id="KAJ1083673.1"/>
    </source>
</evidence>